<dbReference type="OrthoDB" id="2039962at2"/>
<name>A0A415E4G6_9FIRM</name>
<feature type="transmembrane region" description="Helical" evidence="1">
    <location>
        <begin position="162"/>
        <end position="179"/>
    </location>
</feature>
<dbReference type="EMBL" id="QRMS01000002">
    <property type="protein sequence ID" value="RHJ88484.1"/>
    <property type="molecule type" value="Genomic_DNA"/>
</dbReference>
<sequence>MTGIQAAAALISVAYGAFACLRRRQPLFFKILLYGMISYLFGTLFIACYQAVHGIQPAGFHVGYFGHIGCYFFLLSSYYGAMDRLADGGEKEYRRIRLAAAIPLILPLGLLTLNMAKAGLTASLPFLFLVIPMTLTLYFAVKHLVFPDVELGIIRVMRPYNACAVFFCITELLSQFVFFPESVRRIATILSCLLLVLLLPLAEKGVRKWFI</sequence>
<dbReference type="GeneID" id="83006402"/>
<evidence type="ECO:0000313" key="2">
    <source>
        <dbReference type="EMBL" id="RHJ88484.1"/>
    </source>
</evidence>
<feature type="transmembrane region" description="Helical" evidence="1">
    <location>
        <begin position="122"/>
        <end position="141"/>
    </location>
</feature>
<accession>A0A415E4G6</accession>
<organism evidence="2 3">
    <name type="scientific">Emergencia timonensis</name>
    <dbReference type="NCBI Taxonomy" id="1776384"/>
    <lineage>
        <taxon>Bacteria</taxon>
        <taxon>Bacillati</taxon>
        <taxon>Bacillota</taxon>
        <taxon>Clostridia</taxon>
        <taxon>Peptostreptococcales</taxon>
        <taxon>Anaerovoracaceae</taxon>
        <taxon>Emergencia</taxon>
    </lineage>
</organism>
<feature type="transmembrane region" description="Helical" evidence="1">
    <location>
        <begin position="58"/>
        <end position="75"/>
    </location>
</feature>
<dbReference type="RefSeq" id="WP_067542626.1">
    <property type="nucleotide sequence ID" value="NZ_AP025567.1"/>
</dbReference>
<keyword evidence="1" id="KW-0812">Transmembrane</keyword>
<evidence type="ECO:0000313" key="3">
    <source>
        <dbReference type="Proteomes" id="UP000284841"/>
    </source>
</evidence>
<feature type="transmembrane region" description="Helical" evidence="1">
    <location>
        <begin position="96"/>
        <end position="116"/>
    </location>
</feature>
<protein>
    <submittedName>
        <fullName evidence="2">Permease</fullName>
    </submittedName>
</protein>
<keyword evidence="1" id="KW-0472">Membrane</keyword>
<dbReference type="Proteomes" id="UP000284841">
    <property type="component" value="Unassembled WGS sequence"/>
</dbReference>
<evidence type="ECO:0000256" key="1">
    <source>
        <dbReference type="SAM" id="Phobius"/>
    </source>
</evidence>
<dbReference type="AlphaFoldDB" id="A0A415E4G6"/>
<reference evidence="2 3" key="1">
    <citation type="submission" date="2018-08" db="EMBL/GenBank/DDBJ databases">
        <title>A genome reference for cultivated species of the human gut microbiota.</title>
        <authorList>
            <person name="Zou Y."/>
            <person name="Xue W."/>
            <person name="Luo G."/>
        </authorList>
    </citation>
    <scope>NUCLEOTIDE SEQUENCE [LARGE SCALE GENOMIC DNA]</scope>
    <source>
        <strain evidence="2 3">AM07-24</strain>
    </source>
</reference>
<feature type="transmembrane region" description="Helical" evidence="1">
    <location>
        <begin position="185"/>
        <end position="202"/>
    </location>
</feature>
<comment type="caution">
    <text evidence="2">The sequence shown here is derived from an EMBL/GenBank/DDBJ whole genome shotgun (WGS) entry which is preliminary data.</text>
</comment>
<gene>
    <name evidence="2" type="ORF">DW099_08860</name>
</gene>
<proteinExistence type="predicted"/>
<dbReference type="STRING" id="1776384.GCA_900086585_04126"/>
<feature type="transmembrane region" description="Helical" evidence="1">
    <location>
        <begin position="31"/>
        <end position="52"/>
    </location>
</feature>
<keyword evidence="1" id="KW-1133">Transmembrane helix</keyword>
<keyword evidence="3" id="KW-1185">Reference proteome</keyword>